<sequence length="226" mass="24049">MVAGMRTIGILNAGKLALAFSSWLRETNASKPPTKTSPSNLYLLNSYAMVPRSASSGVFLLVPISDPPIEVHPSTPSQSSVRTASCLASPVNPLCIAYGVWPREKQYVANEYTAEFIPPAGAPTLMIAIFLRCSTGREGSRKSAVFMAMKLCRCSTNSESRREMALAKSLLRIASATDLVSFTASTNGFLTILFSMMEIIGEGISGVPSKTASTAATPCMVARILS</sequence>
<evidence type="ECO:0000313" key="1">
    <source>
        <dbReference type="EMBL" id="KAH3665836.1"/>
    </source>
</evidence>
<protein>
    <submittedName>
        <fullName evidence="1">Uncharacterized protein</fullName>
    </submittedName>
</protein>
<dbReference type="AlphaFoldDB" id="A0A9P8T4K8"/>
<dbReference type="Proteomes" id="UP000769157">
    <property type="component" value="Unassembled WGS sequence"/>
</dbReference>
<comment type="caution">
    <text evidence="1">The sequence shown here is derived from an EMBL/GenBank/DDBJ whole genome shotgun (WGS) entry which is preliminary data.</text>
</comment>
<keyword evidence="2" id="KW-1185">Reference proteome</keyword>
<reference evidence="1" key="1">
    <citation type="journal article" date="2021" name="Open Biol.">
        <title>Shared evolutionary footprints suggest mitochondrial oxidative damage underlies multiple complex I losses in fungi.</title>
        <authorList>
            <person name="Schikora-Tamarit M.A."/>
            <person name="Marcet-Houben M."/>
            <person name="Nosek J."/>
            <person name="Gabaldon T."/>
        </authorList>
    </citation>
    <scope>NUCLEOTIDE SEQUENCE</scope>
    <source>
        <strain evidence="1">CBS6075</strain>
    </source>
</reference>
<dbReference type="RefSeq" id="XP_046061040.1">
    <property type="nucleotide sequence ID" value="XM_046205058.1"/>
</dbReference>
<reference evidence="1" key="2">
    <citation type="submission" date="2021-01" db="EMBL/GenBank/DDBJ databases">
        <authorList>
            <person name="Schikora-Tamarit M.A."/>
        </authorList>
    </citation>
    <scope>NUCLEOTIDE SEQUENCE</scope>
    <source>
        <strain evidence="1">CBS6075</strain>
    </source>
</reference>
<proteinExistence type="predicted"/>
<organism evidence="1 2">
    <name type="scientific">Ogataea philodendri</name>
    <dbReference type="NCBI Taxonomy" id="1378263"/>
    <lineage>
        <taxon>Eukaryota</taxon>
        <taxon>Fungi</taxon>
        <taxon>Dikarya</taxon>
        <taxon>Ascomycota</taxon>
        <taxon>Saccharomycotina</taxon>
        <taxon>Pichiomycetes</taxon>
        <taxon>Pichiales</taxon>
        <taxon>Pichiaceae</taxon>
        <taxon>Ogataea</taxon>
    </lineage>
</organism>
<gene>
    <name evidence="1" type="ORF">OGAPHI_004024</name>
</gene>
<name>A0A9P8T4K8_9ASCO</name>
<dbReference type="EMBL" id="JAEUBE010000295">
    <property type="protein sequence ID" value="KAH3665836.1"/>
    <property type="molecule type" value="Genomic_DNA"/>
</dbReference>
<evidence type="ECO:0000313" key="2">
    <source>
        <dbReference type="Proteomes" id="UP000769157"/>
    </source>
</evidence>
<dbReference type="GeneID" id="70235989"/>
<accession>A0A9P8T4K8</accession>